<feature type="region of interest" description="Disordered" evidence="1">
    <location>
        <begin position="41"/>
        <end position="146"/>
    </location>
</feature>
<name>A0A2B4RUU8_STYPI</name>
<reference evidence="3" key="1">
    <citation type="journal article" date="2017" name="bioRxiv">
        <title>Comparative analysis of the genomes of Stylophora pistillata and Acropora digitifera provides evidence for extensive differences between species of corals.</title>
        <authorList>
            <person name="Voolstra C.R."/>
            <person name="Li Y."/>
            <person name="Liew Y.J."/>
            <person name="Baumgarten S."/>
            <person name="Zoccola D."/>
            <person name="Flot J.-F."/>
            <person name="Tambutte S."/>
            <person name="Allemand D."/>
            <person name="Aranda M."/>
        </authorList>
    </citation>
    <scope>NUCLEOTIDE SEQUENCE [LARGE SCALE GENOMIC DNA]</scope>
</reference>
<dbReference type="OrthoDB" id="5978906at2759"/>
<dbReference type="AlphaFoldDB" id="A0A2B4RUU8"/>
<dbReference type="EMBL" id="LSMT01000246">
    <property type="protein sequence ID" value="PFX22224.1"/>
    <property type="molecule type" value="Genomic_DNA"/>
</dbReference>
<feature type="region of interest" description="Disordered" evidence="1">
    <location>
        <begin position="354"/>
        <end position="477"/>
    </location>
</feature>
<sequence>MASRCIQTLNDLDKISDRIFSKHSKGRFRAGIEAKLKAAREKAERSLRNIDEESPSCSQNGTHSCRSSIRPLGSTLSSRTVSTSVSTTSRSLTSEHQNKIQREKVHKPSSTKSAPNEQRVRASRRKIKSYPSSSIADETEEDRKVCNDHAPHTVSFFGKYSGKESEYKPTAWFNFPQETSFGVIDIIVCDEKNKEPVCFSVDRKKGESVPNPLRHNLPVRVGQNGMVRTEKKVEFKPETDDGNTKQGKKRTAPLNWEEQLNWHNACVVSSALQSVKDSSSKGLYESHSVTFHEKRAQQRNNSQRKEENYLSPAYKLSLETRWVYPDRRNLVSAKDKCITAVEIEDNRTDEWVKVSEESTDRTKRDGKNNAEESAQHNEEMVSKKVSFEDERVTGKKTTRNPQGNDRGEKVDRKTKDVAIISKTNESEEVGLEHRVRPKTSQGGSRGQGSDVMAGDRKMRRRHSAPPTPPSTPRFQAESKFSSCMPITITIPTQGDFTESRSDSNMESRLSDEPEKSALLSASVSPGESEEYLVESESCTAVFVDITPQTSEKTIPRRVSLKNALRSAPVSRTTLRTGNETLRSKSSTALQRKPHRPPSPVVFVSESSLELPKDLPPAQAVVALRKKIREDLAQQNRELQLEIQHLYLKKHTK</sequence>
<keyword evidence="3" id="KW-1185">Reference proteome</keyword>
<dbReference type="Proteomes" id="UP000225706">
    <property type="component" value="Unassembled WGS sequence"/>
</dbReference>
<feature type="compositionally biased region" description="Basic and acidic residues" evidence="1">
    <location>
        <begin position="41"/>
        <end position="51"/>
    </location>
</feature>
<organism evidence="2 3">
    <name type="scientific">Stylophora pistillata</name>
    <name type="common">Smooth cauliflower coral</name>
    <dbReference type="NCBI Taxonomy" id="50429"/>
    <lineage>
        <taxon>Eukaryota</taxon>
        <taxon>Metazoa</taxon>
        <taxon>Cnidaria</taxon>
        <taxon>Anthozoa</taxon>
        <taxon>Hexacorallia</taxon>
        <taxon>Scleractinia</taxon>
        <taxon>Astrocoeniina</taxon>
        <taxon>Pocilloporidae</taxon>
        <taxon>Stylophora</taxon>
    </lineage>
</organism>
<feature type="compositionally biased region" description="Basic and acidic residues" evidence="1">
    <location>
        <begin position="234"/>
        <end position="243"/>
    </location>
</feature>
<feature type="compositionally biased region" description="Basic and acidic residues" evidence="1">
    <location>
        <begin position="354"/>
        <end position="393"/>
    </location>
</feature>
<evidence type="ECO:0000256" key="1">
    <source>
        <dbReference type="SAM" id="MobiDB-lite"/>
    </source>
</evidence>
<feature type="region of interest" description="Disordered" evidence="1">
    <location>
        <begin position="577"/>
        <end position="598"/>
    </location>
</feature>
<feature type="region of interest" description="Disordered" evidence="1">
    <location>
        <begin position="284"/>
        <end position="308"/>
    </location>
</feature>
<feature type="compositionally biased region" description="Polar residues" evidence="1">
    <location>
        <begin position="55"/>
        <end position="67"/>
    </location>
</feature>
<gene>
    <name evidence="2" type="ORF">AWC38_SpisGene13264</name>
</gene>
<feature type="compositionally biased region" description="Basic and acidic residues" evidence="1">
    <location>
        <begin position="497"/>
        <end position="515"/>
    </location>
</feature>
<proteinExistence type="predicted"/>
<evidence type="ECO:0000313" key="3">
    <source>
        <dbReference type="Proteomes" id="UP000225706"/>
    </source>
</evidence>
<evidence type="ECO:0000313" key="2">
    <source>
        <dbReference type="EMBL" id="PFX22224.1"/>
    </source>
</evidence>
<accession>A0A2B4RUU8</accession>
<feature type="compositionally biased region" description="Polar residues" evidence="1">
    <location>
        <begin position="577"/>
        <end position="589"/>
    </location>
</feature>
<protein>
    <submittedName>
        <fullName evidence="2">Uncharacterized protein</fullName>
    </submittedName>
</protein>
<feature type="compositionally biased region" description="Low complexity" evidence="1">
    <location>
        <begin position="74"/>
        <end position="94"/>
    </location>
</feature>
<feature type="region of interest" description="Disordered" evidence="1">
    <location>
        <begin position="492"/>
        <end position="517"/>
    </location>
</feature>
<feature type="region of interest" description="Disordered" evidence="1">
    <location>
        <begin position="234"/>
        <end position="254"/>
    </location>
</feature>
<comment type="caution">
    <text evidence="2">The sequence shown here is derived from an EMBL/GenBank/DDBJ whole genome shotgun (WGS) entry which is preliminary data.</text>
</comment>
<feature type="compositionally biased region" description="Basic and acidic residues" evidence="1">
    <location>
        <begin position="405"/>
        <end position="416"/>
    </location>
</feature>